<dbReference type="SUPFAM" id="SSF52954">
    <property type="entry name" value="Class II aaRS ABD-related"/>
    <property type="match status" value="1"/>
</dbReference>
<dbReference type="PANTHER" id="PTHR43707:SF1">
    <property type="entry name" value="HISTIDINE--TRNA LIGASE, MITOCHONDRIAL-RELATED"/>
    <property type="match status" value="1"/>
</dbReference>
<keyword evidence="5 10" id="KW-0547">Nucleotide-binding</keyword>
<keyword evidence="14" id="KW-1185">Reference proteome</keyword>
<keyword evidence="7 10" id="KW-0648">Protein biosynthesis</keyword>
<dbReference type="Pfam" id="PF03129">
    <property type="entry name" value="HGTP_anticodon"/>
    <property type="match status" value="1"/>
</dbReference>
<dbReference type="InterPro" id="IPR036621">
    <property type="entry name" value="Anticodon-bd_dom_sf"/>
</dbReference>
<dbReference type="Gene3D" id="3.30.930.10">
    <property type="entry name" value="Bira Bifunctional Protein, Domain 2"/>
    <property type="match status" value="1"/>
</dbReference>
<protein>
    <recommendedName>
        <fullName evidence="10">Histidine--tRNA ligase</fullName>
        <ecNumber evidence="10">6.1.1.21</ecNumber>
    </recommendedName>
    <alternativeName>
        <fullName evidence="10">Histidyl-tRNA synthetase</fullName>
        <shortName evidence="10">HisRS</shortName>
    </alternativeName>
</protein>
<reference evidence="13 14" key="1">
    <citation type="submission" date="2019-12" db="EMBL/GenBank/DDBJ databases">
        <title>Genomic-based taxomic classification of the family Erythrobacteraceae.</title>
        <authorList>
            <person name="Xu L."/>
        </authorList>
    </citation>
    <scope>NUCLEOTIDE SEQUENCE [LARGE SCALE GENOMIC DNA]</scope>
    <source>
        <strain evidence="13 14">MCCC 1A09962</strain>
    </source>
</reference>
<dbReference type="EC" id="6.1.1.21" evidence="10"/>
<feature type="binding site" evidence="11">
    <location>
        <begin position="262"/>
        <end position="263"/>
    </location>
    <ligand>
        <name>L-histidine</name>
        <dbReference type="ChEBI" id="CHEBI:57595"/>
    </ligand>
</feature>
<evidence type="ECO:0000256" key="6">
    <source>
        <dbReference type="ARBA" id="ARBA00022840"/>
    </source>
</evidence>
<dbReference type="SUPFAM" id="SSF55681">
    <property type="entry name" value="Class II aaRS and biotin synthetases"/>
    <property type="match status" value="1"/>
</dbReference>
<dbReference type="GO" id="GO:0005524">
    <property type="term" value="F:ATP binding"/>
    <property type="evidence" value="ECO:0007669"/>
    <property type="project" value="UniProtKB-UniRule"/>
</dbReference>
<evidence type="ECO:0000313" key="14">
    <source>
        <dbReference type="Proteomes" id="UP000433104"/>
    </source>
</evidence>
<dbReference type="GO" id="GO:0006427">
    <property type="term" value="P:histidyl-tRNA aminoacylation"/>
    <property type="evidence" value="ECO:0007669"/>
    <property type="project" value="UniProtKB-UniRule"/>
</dbReference>
<dbReference type="GO" id="GO:0005737">
    <property type="term" value="C:cytoplasm"/>
    <property type="evidence" value="ECO:0007669"/>
    <property type="project" value="UniProtKB-SubCell"/>
</dbReference>
<dbReference type="OrthoDB" id="9800814at2"/>
<evidence type="ECO:0000256" key="4">
    <source>
        <dbReference type="ARBA" id="ARBA00022598"/>
    </source>
</evidence>
<evidence type="ECO:0000256" key="11">
    <source>
        <dbReference type="PIRSR" id="PIRSR001549-1"/>
    </source>
</evidence>
<comment type="caution">
    <text evidence="13">The sequence shown here is derived from an EMBL/GenBank/DDBJ whole genome shotgun (WGS) entry which is preliminary data.</text>
</comment>
<keyword evidence="6 10" id="KW-0067">ATP-binding</keyword>
<dbReference type="AlphaFoldDB" id="A0A844ZEB6"/>
<dbReference type="HAMAP" id="MF_00127">
    <property type="entry name" value="His_tRNA_synth"/>
    <property type="match status" value="1"/>
</dbReference>
<dbReference type="PANTHER" id="PTHR43707">
    <property type="entry name" value="HISTIDYL-TRNA SYNTHETASE"/>
    <property type="match status" value="1"/>
</dbReference>
<evidence type="ECO:0000256" key="3">
    <source>
        <dbReference type="ARBA" id="ARBA00022490"/>
    </source>
</evidence>
<dbReference type="InterPro" id="IPR041715">
    <property type="entry name" value="HisRS-like_core"/>
</dbReference>
<dbReference type="InterPro" id="IPR015807">
    <property type="entry name" value="His-tRNA-ligase"/>
</dbReference>
<evidence type="ECO:0000256" key="7">
    <source>
        <dbReference type="ARBA" id="ARBA00022917"/>
    </source>
</evidence>
<name>A0A844ZEB6_9SPHN</name>
<dbReference type="Gene3D" id="3.40.50.800">
    <property type="entry name" value="Anticodon-binding domain"/>
    <property type="match status" value="1"/>
</dbReference>
<feature type="binding site" evidence="11">
    <location>
        <begin position="83"/>
        <end position="85"/>
    </location>
    <ligand>
        <name>L-histidine</name>
        <dbReference type="ChEBI" id="CHEBI:57595"/>
    </ligand>
</feature>
<evidence type="ECO:0000256" key="9">
    <source>
        <dbReference type="ARBA" id="ARBA00047639"/>
    </source>
</evidence>
<keyword evidence="3 10" id="KW-0963">Cytoplasm</keyword>
<dbReference type="Pfam" id="PF13393">
    <property type="entry name" value="tRNA-synt_His"/>
    <property type="match status" value="1"/>
</dbReference>
<feature type="domain" description="Aminoacyl-transfer RNA synthetases class-II family profile" evidence="12">
    <location>
        <begin position="23"/>
        <end position="339"/>
    </location>
</feature>
<dbReference type="EMBL" id="WTYW01000002">
    <property type="protein sequence ID" value="MXO86225.1"/>
    <property type="molecule type" value="Genomic_DNA"/>
</dbReference>
<dbReference type="InterPro" id="IPR045864">
    <property type="entry name" value="aa-tRNA-synth_II/BPL/LPL"/>
</dbReference>
<comment type="subunit">
    <text evidence="2 10">Homodimer.</text>
</comment>
<evidence type="ECO:0000256" key="5">
    <source>
        <dbReference type="ARBA" id="ARBA00022741"/>
    </source>
</evidence>
<comment type="subcellular location">
    <subcellularLocation>
        <location evidence="10">Cytoplasm</location>
    </subcellularLocation>
</comment>
<dbReference type="InterPro" id="IPR004516">
    <property type="entry name" value="HisRS/HisZ"/>
</dbReference>
<evidence type="ECO:0000256" key="1">
    <source>
        <dbReference type="ARBA" id="ARBA00008226"/>
    </source>
</evidence>
<comment type="similarity">
    <text evidence="1 10">Belongs to the class-II aminoacyl-tRNA synthetase family.</text>
</comment>
<organism evidence="13 14">
    <name type="scientific">Parapontixanthobacter aurantiacus</name>
    <dbReference type="NCBI Taxonomy" id="1463599"/>
    <lineage>
        <taxon>Bacteria</taxon>
        <taxon>Pseudomonadati</taxon>
        <taxon>Pseudomonadota</taxon>
        <taxon>Alphaproteobacteria</taxon>
        <taxon>Sphingomonadales</taxon>
        <taxon>Erythrobacteraceae</taxon>
        <taxon>Parapontixanthobacter</taxon>
    </lineage>
</organism>
<dbReference type="Proteomes" id="UP000433104">
    <property type="component" value="Unassembled WGS sequence"/>
</dbReference>
<dbReference type="PIRSF" id="PIRSF001549">
    <property type="entry name" value="His-tRNA_synth"/>
    <property type="match status" value="1"/>
</dbReference>
<gene>
    <name evidence="10" type="primary">hisS</name>
    <name evidence="13" type="ORF">GRI38_09310</name>
</gene>
<dbReference type="CDD" id="cd00773">
    <property type="entry name" value="HisRS-like_core"/>
    <property type="match status" value="1"/>
</dbReference>
<evidence type="ECO:0000256" key="10">
    <source>
        <dbReference type="HAMAP-Rule" id="MF_00127"/>
    </source>
</evidence>
<keyword evidence="4 10" id="KW-0436">Ligase</keyword>
<feature type="binding site" evidence="11">
    <location>
        <position position="258"/>
    </location>
    <ligand>
        <name>L-histidine</name>
        <dbReference type="ChEBI" id="CHEBI:57595"/>
    </ligand>
</feature>
<accession>A0A844ZEB6</accession>
<keyword evidence="8 10" id="KW-0030">Aminoacyl-tRNA synthetase</keyword>
<dbReference type="InterPro" id="IPR004154">
    <property type="entry name" value="Anticodon-bd"/>
</dbReference>
<dbReference type="RefSeq" id="WP_160682879.1">
    <property type="nucleotide sequence ID" value="NZ_WTYW01000002.1"/>
</dbReference>
<evidence type="ECO:0000313" key="13">
    <source>
        <dbReference type="EMBL" id="MXO86225.1"/>
    </source>
</evidence>
<dbReference type="GO" id="GO:0004821">
    <property type="term" value="F:histidine-tRNA ligase activity"/>
    <property type="evidence" value="ECO:0007669"/>
    <property type="project" value="UniProtKB-UniRule"/>
</dbReference>
<proteinExistence type="inferred from homology"/>
<feature type="binding site" evidence="11">
    <location>
        <position position="113"/>
    </location>
    <ligand>
        <name>L-histidine</name>
        <dbReference type="ChEBI" id="CHEBI:57595"/>
    </ligand>
</feature>
<sequence>MAKNTPQAIRGTQDIFEEAEAFSFVVDTFERVRKLYRFRRIEMPVFERTEVFSRPLGETTDVVSKEMYSFEDRGGESLTLRPEFTAGIARAYLTNGWQQHAPLKVATHGPLFRYERPQKGRFRQFHQINAEILGAADPQADVELLAMADQVLRELGIEGVTLNLNTLGDPESREAWRAALVEYFEAHRGDLSEDSVTRLEQNPLRILDSKDRGDMALVKDAPTIDDYLTDEASSFFDSVTSGLDAAGVSWRRAPRLVRGFDYYRHTAFEFIPDEGSTAADALGSQSTVLGGGRYDGLMETLGGAHTPSVGWAAGIERLAMLVTASGKVSDNHLDAAIIPMTDAALAAALDLARDLRGQWQTVEIFGTGKIKRRMARADEAGALVAVLIGEDELSSGEVTVKDLHEGEQVRTAPSDVGDIVAKAQNAYYMRSWREQGIDIPDMDAWPDDLPDDFFANPEDRHRDFE</sequence>
<evidence type="ECO:0000259" key="12">
    <source>
        <dbReference type="PROSITE" id="PS50862"/>
    </source>
</evidence>
<evidence type="ECO:0000256" key="8">
    <source>
        <dbReference type="ARBA" id="ARBA00023146"/>
    </source>
</evidence>
<evidence type="ECO:0000256" key="2">
    <source>
        <dbReference type="ARBA" id="ARBA00011738"/>
    </source>
</evidence>
<feature type="binding site" evidence="11">
    <location>
        <position position="131"/>
    </location>
    <ligand>
        <name>L-histidine</name>
        <dbReference type="ChEBI" id="CHEBI:57595"/>
    </ligand>
</feature>
<comment type="catalytic activity">
    <reaction evidence="9 10">
        <text>tRNA(His) + L-histidine + ATP = L-histidyl-tRNA(His) + AMP + diphosphate + H(+)</text>
        <dbReference type="Rhea" id="RHEA:17313"/>
        <dbReference type="Rhea" id="RHEA-COMP:9665"/>
        <dbReference type="Rhea" id="RHEA-COMP:9689"/>
        <dbReference type="ChEBI" id="CHEBI:15378"/>
        <dbReference type="ChEBI" id="CHEBI:30616"/>
        <dbReference type="ChEBI" id="CHEBI:33019"/>
        <dbReference type="ChEBI" id="CHEBI:57595"/>
        <dbReference type="ChEBI" id="CHEBI:78442"/>
        <dbReference type="ChEBI" id="CHEBI:78527"/>
        <dbReference type="ChEBI" id="CHEBI:456215"/>
        <dbReference type="EC" id="6.1.1.21"/>
    </reaction>
</comment>
<feature type="binding site" evidence="11">
    <location>
        <position position="127"/>
    </location>
    <ligand>
        <name>L-histidine</name>
        <dbReference type="ChEBI" id="CHEBI:57595"/>
    </ligand>
</feature>
<dbReference type="NCBIfam" id="TIGR00442">
    <property type="entry name" value="hisS"/>
    <property type="match status" value="1"/>
</dbReference>
<dbReference type="PROSITE" id="PS50862">
    <property type="entry name" value="AA_TRNA_LIGASE_II"/>
    <property type="match status" value="1"/>
</dbReference>
<dbReference type="InterPro" id="IPR006195">
    <property type="entry name" value="aa-tRNA-synth_II"/>
</dbReference>